<keyword evidence="2" id="KW-1185">Reference proteome</keyword>
<reference evidence="1 2" key="1">
    <citation type="submission" date="2019-02" db="EMBL/GenBank/DDBJ databases">
        <title>Deep-cultivation of Planctomycetes and their phenomic and genomic characterization uncovers novel biology.</title>
        <authorList>
            <person name="Wiegand S."/>
            <person name="Jogler M."/>
            <person name="Boedeker C."/>
            <person name="Pinto D."/>
            <person name="Vollmers J."/>
            <person name="Rivas-Marin E."/>
            <person name="Kohn T."/>
            <person name="Peeters S.H."/>
            <person name="Heuer A."/>
            <person name="Rast P."/>
            <person name="Oberbeckmann S."/>
            <person name="Bunk B."/>
            <person name="Jeske O."/>
            <person name="Meyerdierks A."/>
            <person name="Storesund J.E."/>
            <person name="Kallscheuer N."/>
            <person name="Luecker S."/>
            <person name="Lage O.M."/>
            <person name="Pohl T."/>
            <person name="Merkel B.J."/>
            <person name="Hornburger P."/>
            <person name="Mueller R.-W."/>
            <person name="Bruemmer F."/>
            <person name="Labrenz M."/>
            <person name="Spormann A.M."/>
            <person name="Op den Camp H."/>
            <person name="Overmann J."/>
            <person name="Amann R."/>
            <person name="Jetten M.S.M."/>
            <person name="Mascher T."/>
            <person name="Medema M.H."/>
            <person name="Devos D.P."/>
            <person name="Kaster A.-K."/>
            <person name="Ovreas L."/>
            <person name="Rohde M."/>
            <person name="Galperin M.Y."/>
            <person name="Jogler C."/>
        </authorList>
    </citation>
    <scope>NUCLEOTIDE SEQUENCE [LARGE SCALE GENOMIC DNA]</scope>
    <source>
        <strain evidence="1 2">Mal48</strain>
    </source>
</reference>
<evidence type="ECO:0000313" key="1">
    <source>
        <dbReference type="EMBL" id="QDT33474.1"/>
    </source>
</evidence>
<dbReference type="KEGG" id="tpol:Mal48_27270"/>
<organism evidence="1 2">
    <name type="scientific">Thalassoglobus polymorphus</name>
    <dbReference type="NCBI Taxonomy" id="2527994"/>
    <lineage>
        <taxon>Bacteria</taxon>
        <taxon>Pseudomonadati</taxon>
        <taxon>Planctomycetota</taxon>
        <taxon>Planctomycetia</taxon>
        <taxon>Planctomycetales</taxon>
        <taxon>Planctomycetaceae</taxon>
        <taxon>Thalassoglobus</taxon>
    </lineage>
</organism>
<dbReference type="AlphaFoldDB" id="A0A517QPE5"/>
<evidence type="ECO:0000313" key="2">
    <source>
        <dbReference type="Proteomes" id="UP000315724"/>
    </source>
</evidence>
<proteinExistence type="predicted"/>
<gene>
    <name evidence="1" type="ORF">Mal48_27270</name>
</gene>
<name>A0A517QPE5_9PLAN</name>
<protein>
    <submittedName>
        <fullName evidence="1">Uncharacterized protein</fullName>
    </submittedName>
</protein>
<dbReference type="EMBL" id="CP036267">
    <property type="protein sequence ID" value="QDT33474.1"/>
    <property type="molecule type" value="Genomic_DNA"/>
</dbReference>
<accession>A0A517QPE5</accession>
<dbReference type="Proteomes" id="UP000315724">
    <property type="component" value="Chromosome"/>
</dbReference>
<sequence length="80" mass="9252">MCLVWCAKGNCYETGEESRANSRLSKIKNHRVPRLGEHLFQKSGYFWLTLLPVPAYFALQRIMCRHTRILSVAVARNLNS</sequence>